<organism evidence="1 2">
    <name type="scientific">Carnegiea gigantea</name>
    <dbReference type="NCBI Taxonomy" id="171969"/>
    <lineage>
        <taxon>Eukaryota</taxon>
        <taxon>Viridiplantae</taxon>
        <taxon>Streptophyta</taxon>
        <taxon>Embryophyta</taxon>
        <taxon>Tracheophyta</taxon>
        <taxon>Spermatophyta</taxon>
        <taxon>Magnoliopsida</taxon>
        <taxon>eudicotyledons</taxon>
        <taxon>Gunneridae</taxon>
        <taxon>Pentapetalae</taxon>
        <taxon>Caryophyllales</taxon>
        <taxon>Cactineae</taxon>
        <taxon>Cactaceae</taxon>
        <taxon>Cactoideae</taxon>
        <taxon>Echinocereeae</taxon>
        <taxon>Carnegiea</taxon>
    </lineage>
</organism>
<evidence type="ECO:0000313" key="1">
    <source>
        <dbReference type="EMBL" id="KAJ8434638.1"/>
    </source>
</evidence>
<dbReference type="AlphaFoldDB" id="A0A9Q1QA57"/>
<dbReference type="Proteomes" id="UP001153076">
    <property type="component" value="Unassembled WGS sequence"/>
</dbReference>
<evidence type="ECO:0000313" key="2">
    <source>
        <dbReference type="Proteomes" id="UP001153076"/>
    </source>
</evidence>
<accession>A0A9Q1QA57</accession>
<proteinExistence type="predicted"/>
<dbReference type="EMBL" id="JAKOGI010000462">
    <property type="protein sequence ID" value="KAJ8434638.1"/>
    <property type="molecule type" value="Genomic_DNA"/>
</dbReference>
<dbReference type="OrthoDB" id="1746852at2759"/>
<protein>
    <submittedName>
        <fullName evidence="1">Uncharacterized protein</fullName>
    </submittedName>
</protein>
<name>A0A9Q1QA57_9CARY</name>
<comment type="caution">
    <text evidence="1">The sequence shown here is derived from an EMBL/GenBank/DDBJ whole genome shotgun (WGS) entry which is preliminary data.</text>
</comment>
<gene>
    <name evidence="1" type="ORF">Cgig2_032916</name>
</gene>
<reference evidence="1" key="1">
    <citation type="submission" date="2022-04" db="EMBL/GenBank/DDBJ databases">
        <title>Carnegiea gigantea Genome sequencing and assembly v2.</title>
        <authorList>
            <person name="Copetti D."/>
            <person name="Sanderson M.J."/>
            <person name="Burquez A."/>
            <person name="Wojciechowski M.F."/>
        </authorList>
    </citation>
    <scope>NUCLEOTIDE SEQUENCE</scope>
    <source>
        <strain evidence="1">SGP5-SGP5p</strain>
        <tissue evidence="1">Aerial part</tissue>
    </source>
</reference>
<sequence length="416" mass="44517">MGMIRLPVHFGNKNKFRSLEVDFLVVDVPTTYNVIIGRPALHRVKAVGTGGYASGSPSPSCSSPLDAAASASKGSVASDKLHLLRVASLRSSPLTLVHKAQVSLKITVIFKLARKGQHNLAEVFEGAGAALPVHLEPLTAPLVLGDESLQPSAFCNGFTPRANTSAIAISSSDTLGGSEAPGAIKSQDLTWTKESLTLGSALIKLVEGRAMREEVLPATGLLPLWKESGAPAEQGFVPRTTGFSAGERPACWSSLPSLARGLRPRSCQVVPRSSTSCGLKNSQRASSRRVQERAPAGKSLVSVLRKTKGGKANKGYILYVFGLLGNKKLPLFLLLTLGSSRHLFRSGIPGLEHHQPGPRLYRDDQVPLEKFLRIKRPAAARKKSLAKNFSLRSQFNSSRSLDLLLLFSGPFTYSIA</sequence>
<keyword evidence="2" id="KW-1185">Reference proteome</keyword>